<dbReference type="Gene3D" id="1.10.30.50">
    <property type="match status" value="1"/>
</dbReference>
<organism evidence="3 4">
    <name type="scientific">Mycobacterium colombiense</name>
    <dbReference type="NCBI Taxonomy" id="339268"/>
    <lineage>
        <taxon>Bacteria</taxon>
        <taxon>Bacillati</taxon>
        <taxon>Actinomycetota</taxon>
        <taxon>Actinomycetes</taxon>
        <taxon>Mycobacteriales</taxon>
        <taxon>Mycobacteriaceae</taxon>
        <taxon>Mycobacterium</taxon>
        <taxon>Mycobacterium avium complex (MAC)</taxon>
    </lineage>
</organism>
<dbReference type="RefSeq" id="WP_064953343.1">
    <property type="nucleotide sequence ID" value="NZ_LZJS01000132.1"/>
</dbReference>
<sequence length="500" mass="54591">MFEDVIARFDELVERRHPSVTRESAALLERVGVFSRIENRAAAEQLAAIGDLFSYRLSRCSECEEWAVDTEAAVSAEVAAQLRISQGLAASRVRYARAMRERLPKVGGVFRAGDIDYRMFQTIVFRTDLIVDPDVLAMVDEQVAINVVRWPSMTQGRLGAQVDKIVARADADAVRRRLQRQSDRAIWIGEVYDGVAELSGSLLGPDAHALEKRLEALAATVCAHDPRSRDQRRADALGALAAGADRLGCRCGRSDCAAGKRPAACPVVIHVIAEQASLVGCGTAPGSEVGADGLISPELVKELAASARLVPLVHPGDAAAESGYVPSKALADFVRCRDLTCRWPGCDRPATDCDLDHTIPYADGGRTHASNLKCYCRTHHLVKTFWGWRDQQLTDGTLILTSPAGHTYVTTPGSALLFPSLCQSTGAVPAAEVDPPRDYCAERTAMMPRRTRTRAQHRTARIATEREHNRQARQPKRREREPAYFGPAPPADDGDDPPPF</sequence>
<dbReference type="CDD" id="cd00085">
    <property type="entry name" value="HNHc"/>
    <property type="match status" value="1"/>
</dbReference>
<dbReference type="AlphaFoldDB" id="A0A1A2RVF9"/>
<dbReference type="InterPro" id="IPR003615">
    <property type="entry name" value="HNH_nuc"/>
</dbReference>
<dbReference type="Pfam" id="PF02720">
    <property type="entry name" value="DUF222"/>
    <property type="match status" value="1"/>
</dbReference>
<evidence type="ECO:0000259" key="2">
    <source>
        <dbReference type="SMART" id="SM00507"/>
    </source>
</evidence>
<dbReference type="EMBL" id="LZJS01000132">
    <property type="protein sequence ID" value="OBH55961.1"/>
    <property type="molecule type" value="Genomic_DNA"/>
</dbReference>
<gene>
    <name evidence="3" type="ORF">A5685_09040</name>
</gene>
<comment type="caution">
    <text evidence="3">The sequence shown here is derived from an EMBL/GenBank/DDBJ whole genome shotgun (WGS) entry which is preliminary data.</text>
</comment>
<evidence type="ECO:0000256" key="1">
    <source>
        <dbReference type="SAM" id="MobiDB-lite"/>
    </source>
</evidence>
<reference evidence="3 4" key="1">
    <citation type="submission" date="2016-06" db="EMBL/GenBank/DDBJ databases">
        <authorList>
            <person name="Kjaerup R.B."/>
            <person name="Dalgaard T.S."/>
            <person name="Juul-Madsen H.R."/>
        </authorList>
    </citation>
    <scope>NUCLEOTIDE SEQUENCE [LARGE SCALE GENOMIC DNA]</scope>
    <source>
        <strain evidence="3 4">E2464</strain>
    </source>
</reference>
<feature type="compositionally biased region" description="Basic residues" evidence="1">
    <location>
        <begin position="449"/>
        <end position="460"/>
    </location>
</feature>
<evidence type="ECO:0000313" key="3">
    <source>
        <dbReference type="EMBL" id="OBH55961.1"/>
    </source>
</evidence>
<dbReference type="InterPro" id="IPR003870">
    <property type="entry name" value="DUF222"/>
</dbReference>
<name>A0A1A2RVF9_9MYCO</name>
<protein>
    <recommendedName>
        <fullName evidence="2">HNH nuclease domain-containing protein</fullName>
    </recommendedName>
</protein>
<feature type="domain" description="HNH nuclease" evidence="2">
    <location>
        <begin position="329"/>
        <end position="381"/>
    </location>
</feature>
<dbReference type="SMART" id="SM00507">
    <property type="entry name" value="HNHc"/>
    <property type="match status" value="1"/>
</dbReference>
<accession>A0A1A2RVF9</accession>
<evidence type="ECO:0000313" key="4">
    <source>
        <dbReference type="Proteomes" id="UP000093861"/>
    </source>
</evidence>
<feature type="region of interest" description="Disordered" evidence="1">
    <location>
        <begin position="445"/>
        <end position="500"/>
    </location>
</feature>
<dbReference type="Proteomes" id="UP000093861">
    <property type="component" value="Unassembled WGS sequence"/>
</dbReference>
<proteinExistence type="predicted"/>